<organism evidence="2">
    <name type="scientific">marine sediment metagenome</name>
    <dbReference type="NCBI Taxonomy" id="412755"/>
    <lineage>
        <taxon>unclassified sequences</taxon>
        <taxon>metagenomes</taxon>
        <taxon>ecological metagenomes</taxon>
    </lineage>
</organism>
<feature type="non-terminal residue" evidence="2">
    <location>
        <position position="80"/>
    </location>
</feature>
<dbReference type="AlphaFoldDB" id="X1V8Y8"/>
<name>X1V8Y8_9ZZZZ</name>
<comment type="caution">
    <text evidence="2">The sequence shown here is derived from an EMBL/GenBank/DDBJ whole genome shotgun (WGS) entry which is preliminary data.</text>
</comment>
<evidence type="ECO:0000313" key="2">
    <source>
        <dbReference type="EMBL" id="GAJ01820.1"/>
    </source>
</evidence>
<evidence type="ECO:0000256" key="1">
    <source>
        <dbReference type="SAM" id="MobiDB-lite"/>
    </source>
</evidence>
<reference evidence="2" key="1">
    <citation type="journal article" date="2014" name="Front. Microbiol.">
        <title>High frequency of phylogenetically diverse reductive dehalogenase-homologous genes in deep subseafloor sedimentary metagenomes.</title>
        <authorList>
            <person name="Kawai M."/>
            <person name="Futagami T."/>
            <person name="Toyoda A."/>
            <person name="Takaki Y."/>
            <person name="Nishi S."/>
            <person name="Hori S."/>
            <person name="Arai W."/>
            <person name="Tsubouchi T."/>
            <person name="Morono Y."/>
            <person name="Uchiyama I."/>
            <person name="Ito T."/>
            <person name="Fujiyama A."/>
            <person name="Inagaki F."/>
            <person name="Takami H."/>
        </authorList>
    </citation>
    <scope>NUCLEOTIDE SEQUENCE</scope>
    <source>
        <strain evidence="2">Expedition CK06-06</strain>
    </source>
</reference>
<accession>X1V8Y8</accession>
<gene>
    <name evidence="2" type="ORF">S12H4_28114</name>
</gene>
<sequence length="80" mass="8903">MSKQSIAASEHMEDAPQSEQLFPVKREYARCVTALNRTDILTHLPKSGKLGVIGIDGREYPLPTQKQVVGLFTHNRELVG</sequence>
<feature type="region of interest" description="Disordered" evidence="1">
    <location>
        <begin position="1"/>
        <end position="20"/>
    </location>
</feature>
<dbReference type="EMBL" id="BARW01016102">
    <property type="protein sequence ID" value="GAJ01820.1"/>
    <property type="molecule type" value="Genomic_DNA"/>
</dbReference>
<proteinExistence type="predicted"/>
<protein>
    <submittedName>
        <fullName evidence="2">Uncharacterized protein</fullName>
    </submittedName>
</protein>